<sequence length="185" mass="19165">MLRRPVIPLISLALACVALSGCASSAMSPTSATSDDRKASAADAGSSVDCAGVWLEVDFDILGADIITTCIDAPAPVDALAVLETADVTVEGTADYGLAVVCRVNGMPAADQALKIPGHETYRETCAAMTPEFGYWSVWVENRATGAWEYAPVGIDSLTLKAGESLGFTFTTGTHTDPPIDPLAP</sequence>
<dbReference type="AlphaFoldDB" id="A0A6J7FDT8"/>
<evidence type="ECO:0000313" key="1">
    <source>
        <dbReference type="EMBL" id="CAB4893241.1"/>
    </source>
</evidence>
<organism evidence="1">
    <name type="scientific">freshwater metagenome</name>
    <dbReference type="NCBI Taxonomy" id="449393"/>
    <lineage>
        <taxon>unclassified sequences</taxon>
        <taxon>metagenomes</taxon>
        <taxon>ecological metagenomes</taxon>
    </lineage>
</organism>
<dbReference type="PROSITE" id="PS51257">
    <property type="entry name" value="PROKAR_LIPOPROTEIN"/>
    <property type="match status" value="1"/>
</dbReference>
<gene>
    <name evidence="1" type="ORF">UFOPK3516_00535</name>
</gene>
<protein>
    <submittedName>
        <fullName evidence="1">Unannotated protein</fullName>
    </submittedName>
</protein>
<reference evidence="1" key="1">
    <citation type="submission" date="2020-05" db="EMBL/GenBank/DDBJ databases">
        <authorList>
            <person name="Chiriac C."/>
            <person name="Salcher M."/>
            <person name="Ghai R."/>
            <person name="Kavagutti S V."/>
        </authorList>
    </citation>
    <scope>NUCLEOTIDE SEQUENCE</scope>
</reference>
<proteinExistence type="predicted"/>
<name>A0A6J7FDT8_9ZZZZ</name>
<dbReference type="EMBL" id="CAFBMB010000027">
    <property type="protein sequence ID" value="CAB4893241.1"/>
    <property type="molecule type" value="Genomic_DNA"/>
</dbReference>
<accession>A0A6J7FDT8</accession>